<dbReference type="OrthoDB" id="5865767at2759"/>
<dbReference type="EMBL" id="UZAM01013523">
    <property type="protein sequence ID" value="VDP28404.1"/>
    <property type="molecule type" value="Genomic_DNA"/>
</dbReference>
<evidence type="ECO:0000313" key="3">
    <source>
        <dbReference type="Proteomes" id="UP000270296"/>
    </source>
</evidence>
<sequence>MTTDIVIRSSDYVDEHGVEEYDENSSARLFERSRIKALAGECAQQKVDEFVVVHKNTVVRIVINILMIDVVIVVISCYVIHYSGLQLVFLACDFIVDSVRFRSLSSFLLFRFR</sequence>
<evidence type="ECO:0000313" key="4">
    <source>
        <dbReference type="WBParaSite" id="SBAD_0001039901-mRNA-1"/>
    </source>
</evidence>
<protein>
    <submittedName>
        <fullName evidence="4">Transmembrane protein</fullName>
    </submittedName>
</protein>
<dbReference type="Proteomes" id="UP000270296">
    <property type="component" value="Unassembled WGS sequence"/>
</dbReference>
<organism evidence="4">
    <name type="scientific">Soboliphyme baturini</name>
    <dbReference type="NCBI Taxonomy" id="241478"/>
    <lineage>
        <taxon>Eukaryota</taxon>
        <taxon>Metazoa</taxon>
        <taxon>Ecdysozoa</taxon>
        <taxon>Nematoda</taxon>
        <taxon>Enoplea</taxon>
        <taxon>Dorylaimia</taxon>
        <taxon>Dioctophymatida</taxon>
        <taxon>Dioctophymatoidea</taxon>
        <taxon>Soboliphymatidae</taxon>
        <taxon>Soboliphyme</taxon>
    </lineage>
</organism>
<keyword evidence="3" id="KW-1185">Reference proteome</keyword>
<name>A0A183J2E5_9BILA</name>
<keyword evidence="1" id="KW-1133">Transmembrane helix</keyword>
<reference evidence="2 3" key="2">
    <citation type="submission" date="2018-11" db="EMBL/GenBank/DDBJ databases">
        <authorList>
            <consortium name="Pathogen Informatics"/>
        </authorList>
    </citation>
    <scope>NUCLEOTIDE SEQUENCE [LARGE SCALE GENOMIC DNA]</scope>
</reference>
<feature type="transmembrane region" description="Helical" evidence="1">
    <location>
        <begin position="61"/>
        <end position="81"/>
    </location>
</feature>
<gene>
    <name evidence="2" type="ORF">SBAD_LOCUS10043</name>
</gene>
<evidence type="ECO:0000256" key="1">
    <source>
        <dbReference type="SAM" id="Phobius"/>
    </source>
</evidence>
<reference evidence="4" key="1">
    <citation type="submission" date="2016-06" db="UniProtKB">
        <authorList>
            <consortium name="WormBaseParasite"/>
        </authorList>
    </citation>
    <scope>IDENTIFICATION</scope>
</reference>
<dbReference type="AlphaFoldDB" id="A0A183J2E5"/>
<dbReference type="WBParaSite" id="SBAD_0001039901-mRNA-1">
    <property type="protein sequence ID" value="SBAD_0001039901-mRNA-1"/>
    <property type="gene ID" value="SBAD_0001039901"/>
</dbReference>
<proteinExistence type="predicted"/>
<accession>A0A183J2E5</accession>
<keyword evidence="1" id="KW-0472">Membrane</keyword>
<keyword evidence="1" id="KW-0812">Transmembrane</keyword>
<evidence type="ECO:0000313" key="2">
    <source>
        <dbReference type="EMBL" id="VDP28404.1"/>
    </source>
</evidence>